<evidence type="ECO:0000313" key="6">
    <source>
        <dbReference type="EMBL" id="KAG0667555.1"/>
    </source>
</evidence>
<dbReference type="InterPro" id="IPR041569">
    <property type="entry name" value="AAA_lid_3"/>
</dbReference>
<feature type="compositionally biased region" description="Basic and acidic residues" evidence="4">
    <location>
        <begin position="409"/>
        <end position="420"/>
    </location>
</feature>
<keyword evidence="3" id="KW-0067">ATP-binding</keyword>
<dbReference type="FunFam" id="3.40.50.300:FF:000018">
    <property type="entry name" value="Cell division control 48"/>
    <property type="match status" value="1"/>
</dbReference>
<evidence type="ECO:0000256" key="4">
    <source>
        <dbReference type="SAM" id="MobiDB-lite"/>
    </source>
</evidence>
<evidence type="ECO:0000256" key="3">
    <source>
        <dbReference type="ARBA" id="ARBA00022840"/>
    </source>
</evidence>
<feature type="domain" description="AAA+ ATPase" evidence="5">
    <location>
        <begin position="312"/>
        <end position="470"/>
    </location>
</feature>
<gene>
    <name evidence="6" type="primary">AFG2</name>
    <name evidence="6" type="ORF">C6P46_000091</name>
</gene>
<protein>
    <submittedName>
        <fullName evidence="6">AAA+-type ATPase</fullName>
    </submittedName>
</protein>
<dbReference type="CDD" id="cd19511">
    <property type="entry name" value="RecA-like_CDC48_r2-like"/>
    <property type="match status" value="1"/>
</dbReference>
<dbReference type="InterPro" id="IPR003959">
    <property type="entry name" value="ATPase_AAA_core"/>
</dbReference>
<evidence type="ECO:0000256" key="2">
    <source>
        <dbReference type="ARBA" id="ARBA00022741"/>
    </source>
</evidence>
<feature type="compositionally biased region" description="Low complexity" evidence="4">
    <location>
        <begin position="251"/>
        <end position="265"/>
    </location>
</feature>
<dbReference type="GO" id="GO:0005737">
    <property type="term" value="C:cytoplasm"/>
    <property type="evidence" value="ECO:0007669"/>
    <property type="project" value="TreeGrafter"/>
</dbReference>
<dbReference type="GO" id="GO:0005524">
    <property type="term" value="F:ATP binding"/>
    <property type="evidence" value="ECO:0007669"/>
    <property type="project" value="UniProtKB-KW"/>
</dbReference>
<dbReference type="Pfam" id="PF17862">
    <property type="entry name" value="AAA_lid_3"/>
    <property type="match status" value="2"/>
</dbReference>
<dbReference type="SUPFAM" id="SSF52540">
    <property type="entry name" value="P-loop containing nucleoside triphosphate hydrolases"/>
    <property type="match status" value="2"/>
</dbReference>
<dbReference type="GO" id="GO:0016887">
    <property type="term" value="F:ATP hydrolysis activity"/>
    <property type="evidence" value="ECO:0007669"/>
    <property type="project" value="InterPro"/>
</dbReference>
<proteinExistence type="predicted"/>
<dbReference type="InterPro" id="IPR003593">
    <property type="entry name" value="AAA+_ATPase"/>
</dbReference>
<dbReference type="InterPro" id="IPR027417">
    <property type="entry name" value="P-loop_NTPase"/>
</dbReference>
<keyword evidence="7" id="KW-1185">Reference proteome</keyword>
<dbReference type="AlphaFoldDB" id="A0A9P7BA90"/>
<dbReference type="PANTHER" id="PTHR23077:SF27">
    <property type="entry name" value="ATPASE FAMILY GENE 2 PROTEIN HOMOLOG A"/>
    <property type="match status" value="1"/>
</dbReference>
<evidence type="ECO:0000256" key="1">
    <source>
        <dbReference type="ARBA" id="ARBA00022737"/>
    </source>
</evidence>
<comment type="caution">
    <text evidence="6">The sequence shown here is derived from an EMBL/GenBank/DDBJ whole genome shotgun (WGS) entry which is preliminary data.</text>
</comment>
<keyword evidence="1" id="KW-0677">Repeat</keyword>
<dbReference type="OrthoDB" id="27435at2759"/>
<dbReference type="Pfam" id="PF00004">
    <property type="entry name" value="AAA"/>
    <property type="match status" value="2"/>
</dbReference>
<organism evidence="6 7">
    <name type="scientific">Rhodotorula mucilaginosa</name>
    <name type="common">Yeast</name>
    <name type="synonym">Rhodotorula rubra</name>
    <dbReference type="NCBI Taxonomy" id="5537"/>
    <lineage>
        <taxon>Eukaryota</taxon>
        <taxon>Fungi</taxon>
        <taxon>Dikarya</taxon>
        <taxon>Basidiomycota</taxon>
        <taxon>Pucciniomycotina</taxon>
        <taxon>Microbotryomycetes</taxon>
        <taxon>Sporidiobolales</taxon>
        <taxon>Sporidiobolaceae</taxon>
        <taxon>Rhodotorula</taxon>
    </lineage>
</organism>
<dbReference type="Gene3D" id="1.10.8.60">
    <property type="match status" value="2"/>
</dbReference>
<reference evidence="6 7" key="1">
    <citation type="submission" date="2020-11" db="EMBL/GenBank/DDBJ databases">
        <title>Kefir isolates.</title>
        <authorList>
            <person name="Marcisauskas S."/>
            <person name="Kim Y."/>
            <person name="Blasche S."/>
        </authorList>
    </citation>
    <scope>NUCLEOTIDE SEQUENCE [LARGE SCALE GENOMIC DNA]</scope>
    <source>
        <strain evidence="6 7">KR</strain>
    </source>
</reference>
<evidence type="ECO:0000313" key="7">
    <source>
        <dbReference type="Proteomes" id="UP000777482"/>
    </source>
</evidence>
<feature type="compositionally biased region" description="Acidic residues" evidence="4">
    <location>
        <begin position="421"/>
        <end position="431"/>
    </location>
</feature>
<dbReference type="PROSITE" id="PS00674">
    <property type="entry name" value="AAA"/>
    <property type="match status" value="2"/>
</dbReference>
<dbReference type="EMBL" id="PUHQ01000001">
    <property type="protein sequence ID" value="KAG0667555.1"/>
    <property type="molecule type" value="Genomic_DNA"/>
</dbReference>
<dbReference type="PANTHER" id="PTHR23077">
    <property type="entry name" value="AAA-FAMILY ATPASE"/>
    <property type="match status" value="1"/>
</dbReference>
<dbReference type="Gene3D" id="3.40.50.300">
    <property type="entry name" value="P-loop containing nucleotide triphosphate hydrolases"/>
    <property type="match status" value="2"/>
</dbReference>
<dbReference type="SMART" id="SM00382">
    <property type="entry name" value="AAA"/>
    <property type="match status" value="2"/>
</dbReference>
<sequence length="841" mass="89851">MAQATGSAAPETALQKLAKRAFTVSLLAPSAAGSAPLHSRHLKRIHLAPEILKAVKICAGDALVLRKMPAQQSSEAIEDEMRKLQLGEGTSEAGAQPPSPAPFAVGVAWPNFTMSGSTVAVSPLLLANAGLSVGDVVSVSTIATSGVELLDAEKIALIYGSKGKAGKDSFFEAYVKEVLVDIKYVAINHFIEVTYNGVIRRLLVASAKGSPVVQFDGTAPSPSGTSTGQAFVVSRSTNVTFRAPGAISTPSSKARAASSNANGSGTDRNEANGDLPGYEQIGGLETQIEQIRELVEWPLTRPELFSHFGLRPPRGILLYGPPGTGKTLLAFSIARSTGSTLLTINGPSLSSAYHGETEAKLREVFAEARQKSPAIIVIDEVDALAPNREEGGEVERRVVATLLTLMDGLEDKGEPKRGNGDEEDDTDEAQEPTEPPRVVVIAATNRPNAIDPALRRPGRFDKELEIGVPDAAARLSILRVLLRRTPHGISEDVLQGVAARTHGFVGADLASLIHSAGLSAIKRSYSQLAAANPAASSAALSSMRLESSDLETALLSTRPSAMREVFLETPKVYFNDIGGQEHVKAKLKESVEWPLMHPDTFKRLGVRPPRGVLLYGPPGCSKTLIAKALATEGGLNFIAVKGPEVFNKYVGESERAIREVFRKARAAAPSIVFLDEVDALAPARGSDESSGPTGDRVLMSLLTEMDGIEELNGVIVLAATNRPDVIDPALMRPGRLDRILYVSPPDFEARKHIFRITFAKMAVNEDVNVDELAELTDGCSGAECASVCQDAALEAMNEDMNAPNVRRKHFVTAAKSVRRRITPEVIQEYEEWRDRSGVRSA</sequence>
<dbReference type="InterPro" id="IPR003960">
    <property type="entry name" value="ATPase_AAA_CS"/>
</dbReference>
<dbReference type="Proteomes" id="UP000777482">
    <property type="component" value="Unassembled WGS sequence"/>
</dbReference>
<name>A0A9P7BA90_RHOMI</name>
<keyword evidence="2" id="KW-0547">Nucleotide-binding</keyword>
<dbReference type="PRINTS" id="PR00830">
    <property type="entry name" value="ENDOLAPTASE"/>
</dbReference>
<feature type="domain" description="AAA+ ATPase" evidence="5">
    <location>
        <begin position="608"/>
        <end position="746"/>
    </location>
</feature>
<feature type="region of interest" description="Disordered" evidence="4">
    <location>
        <begin position="243"/>
        <end position="273"/>
    </location>
</feature>
<accession>A0A9P7BA90</accession>
<evidence type="ECO:0000259" key="5">
    <source>
        <dbReference type="SMART" id="SM00382"/>
    </source>
</evidence>
<dbReference type="InterPro" id="IPR050168">
    <property type="entry name" value="AAA_ATPase_domain"/>
</dbReference>
<feature type="region of interest" description="Disordered" evidence="4">
    <location>
        <begin position="409"/>
        <end position="436"/>
    </location>
</feature>
<dbReference type="CDD" id="cd19503">
    <property type="entry name" value="RecA-like_CDC48_NLV2_r1-like"/>
    <property type="match status" value="1"/>
</dbReference>
<dbReference type="FunFam" id="3.40.50.300:FF:001985">
    <property type="entry name" value="Chromosome 9, whole genome shotgun sequence"/>
    <property type="match status" value="1"/>
</dbReference>